<dbReference type="SUPFAM" id="SSF48150">
    <property type="entry name" value="DNA-glycosylase"/>
    <property type="match status" value="1"/>
</dbReference>
<dbReference type="GO" id="GO:0006284">
    <property type="term" value="P:base-excision repair"/>
    <property type="evidence" value="ECO:0007669"/>
    <property type="project" value="InterPro"/>
</dbReference>
<accession>A0A1Y3GBD3</accession>
<reference evidence="11 12" key="1">
    <citation type="submission" date="2016-12" db="EMBL/GenBank/DDBJ databases">
        <title>Discovery of methanogenic haloarchaea.</title>
        <authorList>
            <person name="Sorokin D.Y."/>
            <person name="Makarova K.S."/>
            <person name="Abbas B."/>
            <person name="Ferrer M."/>
            <person name="Golyshin P.N."/>
        </authorList>
    </citation>
    <scope>NUCLEOTIDE SEQUENCE [LARGE SCALE GENOMIC DNA]</scope>
    <source>
        <strain evidence="11">AMET1</strain>
    </source>
</reference>
<keyword evidence="7" id="KW-0411">Iron-sulfur</keyword>
<dbReference type="InterPro" id="IPR011257">
    <property type="entry name" value="DNA_glycosylase"/>
</dbReference>
<dbReference type="InterPro" id="IPR003265">
    <property type="entry name" value="HhH-GPD_domain"/>
</dbReference>
<sequence>MTKKPNLPFGQTKTTQKEIIKNTKPKKAIKILENQKIPNSKQKIYGLLNKLPDLLQWLQKNGRKYPWRNTTNPWKVYIAEILLQRTKADQVKKIYPDFIKKYPEPHTLHKAKPDEIKKQIERLGLKNHRTRTLKSTAKIITEKHNGKVPENIKDLKKPWRIGEYTARAVQIFAHQKPKSLIDTNTARITKRTLNYPLPEQPHKNKKLYQLTDALTPQKPGLSRATNLANIDLAAKICKPINPECKKCPLKETCTHNKNKSTIN</sequence>
<name>A0A1Y3GBD3_9EURY</name>
<evidence type="ECO:0000256" key="5">
    <source>
        <dbReference type="ARBA" id="ARBA00022801"/>
    </source>
</evidence>
<dbReference type="InterPro" id="IPR044298">
    <property type="entry name" value="MIG/MutY"/>
</dbReference>
<dbReference type="CDD" id="cd00056">
    <property type="entry name" value="ENDO3c"/>
    <property type="match status" value="1"/>
</dbReference>
<evidence type="ECO:0000256" key="2">
    <source>
        <dbReference type="ARBA" id="ARBA00008343"/>
    </source>
</evidence>
<keyword evidence="12" id="KW-1185">Reference proteome</keyword>
<keyword evidence="6" id="KW-0408">Iron</keyword>
<organism evidence="11 12">
    <name type="scientific">Methanonatronarchaeum thermophilum</name>
    <dbReference type="NCBI Taxonomy" id="1927129"/>
    <lineage>
        <taxon>Archaea</taxon>
        <taxon>Methanobacteriati</taxon>
        <taxon>Methanobacteriota</taxon>
        <taxon>Methanonatronarchaeia</taxon>
        <taxon>Methanonatronarchaeales</taxon>
        <taxon>Methanonatronarchaeaceae</taxon>
        <taxon>Methanonatronarchaeum</taxon>
    </lineage>
</organism>
<dbReference type="Pfam" id="PF00730">
    <property type="entry name" value="HhH-GPD"/>
    <property type="match status" value="1"/>
</dbReference>
<evidence type="ECO:0000256" key="9">
    <source>
        <dbReference type="ARBA" id="ARBA00023295"/>
    </source>
</evidence>
<comment type="caution">
    <text evidence="11">The sequence shown here is derived from an EMBL/GenBank/DDBJ whole genome shotgun (WGS) entry which is preliminary data.</text>
</comment>
<dbReference type="EMBL" id="MRZU01000003">
    <property type="protein sequence ID" value="OUJ18772.1"/>
    <property type="molecule type" value="Genomic_DNA"/>
</dbReference>
<evidence type="ECO:0000256" key="6">
    <source>
        <dbReference type="ARBA" id="ARBA00023004"/>
    </source>
</evidence>
<evidence type="ECO:0000313" key="11">
    <source>
        <dbReference type="EMBL" id="OUJ18772.1"/>
    </source>
</evidence>
<dbReference type="AlphaFoldDB" id="A0A1Y3GBD3"/>
<dbReference type="PANTHER" id="PTHR42944">
    <property type="entry name" value="ADENINE DNA GLYCOSYLASE"/>
    <property type="match status" value="1"/>
</dbReference>
<evidence type="ECO:0000256" key="4">
    <source>
        <dbReference type="ARBA" id="ARBA00022763"/>
    </source>
</evidence>
<evidence type="ECO:0000259" key="10">
    <source>
        <dbReference type="SMART" id="SM00478"/>
    </source>
</evidence>
<dbReference type="GO" id="GO:0051536">
    <property type="term" value="F:iron-sulfur cluster binding"/>
    <property type="evidence" value="ECO:0007669"/>
    <property type="project" value="UniProtKB-KW"/>
</dbReference>
<comment type="cofactor">
    <cofactor evidence="1">
        <name>[4Fe-4S] cluster</name>
        <dbReference type="ChEBI" id="CHEBI:49883"/>
    </cofactor>
</comment>
<keyword evidence="5" id="KW-0378">Hydrolase</keyword>
<dbReference type="Gene3D" id="1.10.1670.10">
    <property type="entry name" value="Helix-hairpin-Helix base-excision DNA repair enzymes (C-terminal)"/>
    <property type="match status" value="1"/>
</dbReference>
<dbReference type="GO" id="GO:0046872">
    <property type="term" value="F:metal ion binding"/>
    <property type="evidence" value="ECO:0007669"/>
    <property type="project" value="UniProtKB-KW"/>
</dbReference>
<proteinExistence type="inferred from homology"/>
<evidence type="ECO:0000256" key="7">
    <source>
        <dbReference type="ARBA" id="ARBA00023014"/>
    </source>
</evidence>
<dbReference type="GO" id="GO:0000701">
    <property type="term" value="F:purine-specific mismatch base pair DNA N-glycosylase activity"/>
    <property type="evidence" value="ECO:0007669"/>
    <property type="project" value="TreeGrafter"/>
</dbReference>
<keyword evidence="3" id="KW-0479">Metal-binding</keyword>
<dbReference type="GO" id="GO:0032357">
    <property type="term" value="F:oxidized purine DNA binding"/>
    <property type="evidence" value="ECO:0007669"/>
    <property type="project" value="TreeGrafter"/>
</dbReference>
<dbReference type="SMART" id="SM00478">
    <property type="entry name" value="ENDO3c"/>
    <property type="match status" value="1"/>
</dbReference>
<evidence type="ECO:0000313" key="12">
    <source>
        <dbReference type="Proteomes" id="UP000195137"/>
    </source>
</evidence>
<keyword evidence="9" id="KW-0326">Glycosidase</keyword>
<dbReference type="Proteomes" id="UP000195137">
    <property type="component" value="Unassembled WGS sequence"/>
</dbReference>
<dbReference type="InterPro" id="IPR023170">
    <property type="entry name" value="HhH_base_excis_C"/>
</dbReference>
<evidence type="ECO:0000256" key="1">
    <source>
        <dbReference type="ARBA" id="ARBA00001966"/>
    </source>
</evidence>
<dbReference type="PANTHER" id="PTHR42944:SF1">
    <property type="entry name" value="ADENINE DNA GLYCOSYLASE"/>
    <property type="match status" value="1"/>
</dbReference>
<dbReference type="GO" id="GO:0006298">
    <property type="term" value="P:mismatch repair"/>
    <property type="evidence" value="ECO:0007669"/>
    <property type="project" value="TreeGrafter"/>
</dbReference>
<protein>
    <submittedName>
        <fullName evidence="11">A/G-specific DNA glycosylase</fullName>
    </submittedName>
</protein>
<feature type="domain" description="HhH-GPD" evidence="10">
    <location>
        <begin position="82"/>
        <end position="235"/>
    </location>
</feature>
<evidence type="ECO:0000256" key="8">
    <source>
        <dbReference type="ARBA" id="ARBA00023204"/>
    </source>
</evidence>
<keyword evidence="8" id="KW-0234">DNA repair</keyword>
<keyword evidence="4" id="KW-0227">DNA damage</keyword>
<dbReference type="OrthoDB" id="206280at2157"/>
<dbReference type="GO" id="GO:0034039">
    <property type="term" value="F:8-oxo-7,8-dihydroguanine DNA N-glycosylase activity"/>
    <property type="evidence" value="ECO:0007669"/>
    <property type="project" value="TreeGrafter"/>
</dbReference>
<dbReference type="Gene3D" id="1.10.340.30">
    <property type="entry name" value="Hypothetical protein, domain 2"/>
    <property type="match status" value="1"/>
</dbReference>
<comment type="similarity">
    <text evidence="2">Belongs to the Nth/MutY family.</text>
</comment>
<dbReference type="GO" id="GO:0035485">
    <property type="term" value="F:adenine/guanine mispair binding"/>
    <property type="evidence" value="ECO:0007669"/>
    <property type="project" value="TreeGrafter"/>
</dbReference>
<evidence type="ECO:0000256" key="3">
    <source>
        <dbReference type="ARBA" id="ARBA00022723"/>
    </source>
</evidence>
<gene>
    <name evidence="11" type="ORF">AMET1_0423</name>
</gene>
<dbReference type="RefSeq" id="WP_086636831.1">
    <property type="nucleotide sequence ID" value="NZ_MRZU01000003.1"/>
</dbReference>